<dbReference type="RefSeq" id="WP_092672397.1">
    <property type="nucleotide sequence ID" value="NZ_BMDN01000001.1"/>
</dbReference>
<reference evidence="2" key="1">
    <citation type="submission" date="2016-10" db="EMBL/GenBank/DDBJ databases">
        <authorList>
            <person name="de Groot N.N."/>
        </authorList>
    </citation>
    <scope>NUCLEOTIDE SEQUENCE [LARGE SCALE GENOMIC DNA]</scope>
    <source>
        <strain evidence="2">CPCC 202695</strain>
    </source>
</reference>
<keyword evidence="4" id="KW-1185">Reference proteome</keyword>
<reference evidence="1" key="3">
    <citation type="submission" date="2022-06" db="EMBL/GenBank/DDBJ databases">
        <title>Genomic Encyclopedia of Type Strains, Phase III (KMG-III): the genomes of soil and plant-associated and newly described type strains.</title>
        <authorList>
            <person name="Whitman W."/>
        </authorList>
    </citation>
    <scope>NUCLEOTIDE SEQUENCE</scope>
    <source>
        <strain evidence="1">CPCC 202695</strain>
    </source>
</reference>
<accession>A0A1H1WQN0</accession>
<dbReference type="Proteomes" id="UP000199482">
    <property type="component" value="Chromosome I"/>
</dbReference>
<dbReference type="OrthoDB" id="8370557at2"/>
<evidence type="ECO:0000313" key="4">
    <source>
        <dbReference type="Proteomes" id="UP000893823"/>
    </source>
</evidence>
<proteinExistence type="predicted"/>
<dbReference type="EMBL" id="SODL02000001">
    <property type="protein sequence ID" value="MCP2366221.1"/>
    <property type="molecule type" value="Genomic_DNA"/>
</dbReference>
<dbReference type="EMBL" id="LT629755">
    <property type="protein sequence ID" value="SDS98941.1"/>
    <property type="molecule type" value="Genomic_DNA"/>
</dbReference>
<dbReference type="AlphaFoldDB" id="A0A1H1WQN0"/>
<reference evidence="3" key="2">
    <citation type="submission" date="2016-10" db="EMBL/GenBank/DDBJ databases">
        <authorList>
            <person name="Varghese N."/>
            <person name="Submissions S."/>
        </authorList>
    </citation>
    <scope>NUCLEOTIDE SEQUENCE [LARGE SCALE GENOMIC DNA]</scope>
    <source>
        <strain evidence="3">CPCC 202695</strain>
    </source>
</reference>
<name>A0A1H1WQN0_9MICO</name>
<evidence type="ECO:0000313" key="1">
    <source>
        <dbReference type="EMBL" id="MCP2366221.1"/>
    </source>
</evidence>
<evidence type="ECO:0000313" key="2">
    <source>
        <dbReference type="EMBL" id="SDS98941.1"/>
    </source>
</evidence>
<dbReference type="Gene3D" id="3.40.50.1010">
    <property type="entry name" value="5'-nuclease"/>
    <property type="match status" value="1"/>
</dbReference>
<gene>
    <name evidence="1" type="ORF">BCL57_000363</name>
    <name evidence="2" type="ORF">SAMN04489721_2291</name>
</gene>
<dbReference type="Proteomes" id="UP000893823">
    <property type="component" value="Unassembled WGS sequence"/>
</dbReference>
<sequence length="133" mass="14855">MRRFGIDALTALRLTEDDLPVAESHQLVAPNVLRSQVLSHLYRAVRAGELPRDDARTRLDRLASLRVRLLGDRVSRAVAWKIAEELDWDDTTTAEYVAVAQLQADAFITLDADLARRVEGIVPIAPFEALRAP</sequence>
<dbReference type="STRING" id="589382.SAMN04489721_2291"/>
<protein>
    <submittedName>
        <fullName evidence="1">Nucleic acid-binding protein</fullName>
    </submittedName>
</protein>
<organism evidence="2 3">
    <name type="scientific">Agromyces flavus</name>
    <dbReference type="NCBI Taxonomy" id="589382"/>
    <lineage>
        <taxon>Bacteria</taxon>
        <taxon>Bacillati</taxon>
        <taxon>Actinomycetota</taxon>
        <taxon>Actinomycetes</taxon>
        <taxon>Micrococcales</taxon>
        <taxon>Microbacteriaceae</taxon>
        <taxon>Agromyces</taxon>
    </lineage>
</organism>
<evidence type="ECO:0000313" key="3">
    <source>
        <dbReference type="Proteomes" id="UP000199482"/>
    </source>
</evidence>